<dbReference type="RefSeq" id="WP_096882667.1">
    <property type="nucleotide sequence ID" value="NZ_CP023482.1"/>
</dbReference>
<keyword evidence="2" id="KW-0808">Transferase</keyword>
<keyword evidence="5" id="KW-1185">Reference proteome</keyword>
<dbReference type="Proteomes" id="UP000815698">
    <property type="component" value="Chromosome"/>
</dbReference>
<name>A0ABN5DM18_9MICO</name>
<dbReference type="SUPFAM" id="SSF75217">
    <property type="entry name" value="alpha/beta knot"/>
    <property type="match status" value="1"/>
</dbReference>
<dbReference type="Gene3D" id="3.30.1330.30">
    <property type="match status" value="1"/>
</dbReference>
<evidence type="ECO:0000313" key="5">
    <source>
        <dbReference type="Proteomes" id="UP000815698"/>
    </source>
</evidence>
<dbReference type="InterPro" id="IPR029028">
    <property type="entry name" value="Alpha/beta_knot_MTases"/>
</dbReference>
<dbReference type="InterPro" id="IPR029064">
    <property type="entry name" value="Ribosomal_eL30-like_sf"/>
</dbReference>
<dbReference type="InterPro" id="IPR001537">
    <property type="entry name" value="SpoU_MeTrfase"/>
</dbReference>
<proteinExistence type="predicted"/>
<evidence type="ECO:0000256" key="2">
    <source>
        <dbReference type="ARBA" id="ARBA00022679"/>
    </source>
</evidence>
<reference evidence="4 5" key="1">
    <citation type="journal article" date="2016" name="Int. J. Syst. Evol. Microbiol.">
        <title>Dermabacter jinjuensis sp. nov., a novel species of the genus Dermabacter isolated from a clinical specimen.</title>
        <authorList>
            <person name="Park Y.K."/>
            <person name="Lee K.M."/>
            <person name="Lee W.K."/>
            <person name="Cho M.J."/>
            <person name="Lee H.S."/>
            <person name="Cho Y.G."/>
            <person name="Lee Y.C."/>
            <person name="Lee W.K."/>
            <person name="Seong W.K."/>
            <person name="Hwang K.J."/>
        </authorList>
    </citation>
    <scope>NUCLEOTIDE SEQUENCE [LARGE SCALE GENOMIC DNA]</scope>
    <source>
        <strain evidence="4 5">32T</strain>
    </source>
</reference>
<accession>A0ABN5DM18</accession>
<dbReference type="Gene3D" id="3.40.1280.10">
    <property type="match status" value="1"/>
</dbReference>
<dbReference type="InterPro" id="IPR051259">
    <property type="entry name" value="rRNA_Methyltransferase"/>
</dbReference>
<dbReference type="GO" id="GO:0032259">
    <property type="term" value="P:methylation"/>
    <property type="evidence" value="ECO:0007669"/>
    <property type="project" value="UniProtKB-KW"/>
</dbReference>
<dbReference type="InterPro" id="IPR029026">
    <property type="entry name" value="tRNA_m1G_MTases_N"/>
</dbReference>
<gene>
    <name evidence="4" type="ORF">COP05_03205</name>
</gene>
<organism evidence="4 5">
    <name type="scientific">Dermabacter jinjuensis</name>
    <dbReference type="NCBI Taxonomy" id="1667168"/>
    <lineage>
        <taxon>Bacteria</taxon>
        <taxon>Bacillati</taxon>
        <taxon>Actinomycetota</taxon>
        <taxon>Actinomycetes</taxon>
        <taxon>Micrococcales</taxon>
        <taxon>Dermabacteraceae</taxon>
        <taxon>Dermabacter</taxon>
    </lineage>
</organism>
<dbReference type="CDD" id="cd18095">
    <property type="entry name" value="SpoU-like_rRNA-MTase"/>
    <property type="match status" value="1"/>
</dbReference>
<evidence type="ECO:0000256" key="1">
    <source>
        <dbReference type="ARBA" id="ARBA00022603"/>
    </source>
</evidence>
<evidence type="ECO:0000259" key="3">
    <source>
        <dbReference type="Pfam" id="PF00588"/>
    </source>
</evidence>
<dbReference type="PANTHER" id="PTHR43191">
    <property type="entry name" value="RRNA METHYLTRANSFERASE 3"/>
    <property type="match status" value="1"/>
</dbReference>
<evidence type="ECO:0000313" key="4">
    <source>
        <dbReference type="EMBL" id="ATH96213.1"/>
    </source>
</evidence>
<feature type="domain" description="tRNA/rRNA methyltransferase SpoU type" evidence="3">
    <location>
        <begin position="142"/>
        <end position="281"/>
    </location>
</feature>
<dbReference type="SUPFAM" id="SSF55315">
    <property type="entry name" value="L30e-like"/>
    <property type="match status" value="1"/>
</dbReference>
<dbReference type="PANTHER" id="PTHR43191:SF2">
    <property type="entry name" value="RRNA METHYLTRANSFERASE 3, MITOCHONDRIAL"/>
    <property type="match status" value="1"/>
</dbReference>
<dbReference type="EMBL" id="CP023482">
    <property type="protein sequence ID" value="ATH96213.1"/>
    <property type="molecule type" value="Genomic_DNA"/>
</dbReference>
<dbReference type="GO" id="GO:0008168">
    <property type="term" value="F:methyltransferase activity"/>
    <property type="evidence" value="ECO:0007669"/>
    <property type="project" value="UniProtKB-KW"/>
</dbReference>
<protein>
    <submittedName>
        <fullName evidence="4">rRNA methyltransferase</fullName>
    </submittedName>
</protein>
<keyword evidence="1 4" id="KW-0489">Methyltransferase</keyword>
<dbReference type="Pfam" id="PF00588">
    <property type="entry name" value="SpoU_methylase"/>
    <property type="match status" value="1"/>
</dbReference>
<sequence>MTHSERPEGAMLTPRSARVGKIAALSGRSVRQREGRFRVEGPQAIRALLEREARDRAEGRDGILDELYLTTKARDAHPELEQLAETVGARPRLVTPDVIEAMVREQGHQSVTNPQGAIAVARSVERDWRDLLDAQGTGPVTIVVCERLQDPGNAGLVMRTADASGAHAVFFSEGSVDPLAPKVVRASAGSLFQVPFARKVPMGELLDALRSRNIATAATSPRGAQNLFDWTPPERLAWLMGNEAHGLDEATLEAADTRVAIPIYGSAESLNLATATTLCLFESARARAGAR</sequence>